<gene>
    <name evidence="2" type="ORF">I553_3047</name>
</gene>
<dbReference type="AlphaFoldDB" id="X8BM10"/>
<dbReference type="EMBL" id="JAOB01000039">
    <property type="protein sequence ID" value="EUA44100.1"/>
    <property type="molecule type" value="Genomic_DNA"/>
</dbReference>
<dbReference type="PATRIC" id="fig|1299334.3.peg.3843"/>
<reference evidence="2" key="1">
    <citation type="submission" date="2014-01" db="EMBL/GenBank/DDBJ databases">
        <authorList>
            <person name="Brown-Elliot B."/>
            <person name="Wallace R."/>
            <person name="Lenaerts A."/>
            <person name="Ordway D."/>
            <person name="DeGroote M.A."/>
            <person name="Parker T."/>
            <person name="Sizemore C."/>
            <person name="Tallon L.J."/>
            <person name="Sadzewicz L.K."/>
            <person name="Sengamalay N."/>
            <person name="Fraser C.M."/>
            <person name="Hine E."/>
            <person name="Shefchek K.A."/>
            <person name="Das S.P."/>
            <person name="Tettelin H."/>
        </authorList>
    </citation>
    <scope>NUCLEOTIDE SEQUENCE [LARGE SCALE GENOMIC DNA]</scope>
    <source>
        <strain evidence="2">4042</strain>
    </source>
</reference>
<sequence>MWASCTRSRCRPRVCETVGDGVAVCGRPFAGGLRMYRTGDLVRWRAMGSWTTWPRRRAGQDPRIASNSAKSSRH</sequence>
<name>X8BM10_MYCXE</name>
<accession>X8BM10</accession>
<protein>
    <recommendedName>
        <fullName evidence="3">AMP-binding enzyme family protein</fullName>
    </recommendedName>
</protein>
<comment type="caution">
    <text evidence="2">The sequence shown here is derived from an EMBL/GenBank/DDBJ whole genome shotgun (WGS) entry which is preliminary data.</text>
</comment>
<organism evidence="2">
    <name type="scientific">Mycobacterium xenopi 4042</name>
    <dbReference type="NCBI Taxonomy" id="1299334"/>
    <lineage>
        <taxon>Bacteria</taxon>
        <taxon>Bacillati</taxon>
        <taxon>Actinomycetota</taxon>
        <taxon>Actinomycetes</taxon>
        <taxon>Mycobacteriales</taxon>
        <taxon>Mycobacteriaceae</taxon>
        <taxon>Mycobacterium</taxon>
    </lineage>
</organism>
<evidence type="ECO:0000313" key="2">
    <source>
        <dbReference type="EMBL" id="EUA44100.1"/>
    </source>
</evidence>
<feature type="compositionally biased region" description="Polar residues" evidence="1">
    <location>
        <begin position="65"/>
        <end position="74"/>
    </location>
</feature>
<evidence type="ECO:0008006" key="3">
    <source>
        <dbReference type="Google" id="ProtNLM"/>
    </source>
</evidence>
<feature type="region of interest" description="Disordered" evidence="1">
    <location>
        <begin position="54"/>
        <end position="74"/>
    </location>
</feature>
<evidence type="ECO:0000256" key="1">
    <source>
        <dbReference type="SAM" id="MobiDB-lite"/>
    </source>
</evidence>
<proteinExistence type="predicted"/>
<dbReference type="Gene3D" id="2.30.38.10">
    <property type="entry name" value="Luciferase, Domain 3"/>
    <property type="match status" value="1"/>
</dbReference>